<dbReference type="OrthoDB" id="6085176at2"/>
<dbReference type="InterPro" id="IPR036390">
    <property type="entry name" value="WH_DNA-bd_sf"/>
</dbReference>
<evidence type="ECO:0000256" key="1">
    <source>
        <dbReference type="ARBA" id="ARBA00009437"/>
    </source>
</evidence>
<dbReference type="PROSITE" id="PS50931">
    <property type="entry name" value="HTH_LYSR"/>
    <property type="match status" value="1"/>
</dbReference>
<reference evidence="6 7" key="1">
    <citation type="submission" date="2016-05" db="EMBL/GenBank/DDBJ databases">
        <title>Genomic Taxonomy of the Vibrionaceae.</title>
        <authorList>
            <person name="Gomez-Gil B."/>
            <person name="Enciso-Ibarra J."/>
        </authorList>
    </citation>
    <scope>NUCLEOTIDE SEQUENCE [LARGE SCALE GENOMIC DNA]</scope>
    <source>
        <strain evidence="6 7">CAIM 1920</strain>
    </source>
</reference>
<dbReference type="Gene3D" id="1.10.10.10">
    <property type="entry name" value="Winged helix-like DNA-binding domain superfamily/Winged helix DNA-binding domain"/>
    <property type="match status" value="1"/>
</dbReference>
<organism evidence="6 7">
    <name type="scientific">Veronia pacifica</name>
    <dbReference type="NCBI Taxonomy" id="1080227"/>
    <lineage>
        <taxon>Bacteria</taxon>
        <taxon>Pseudomonadati</taxon>
        <taxon>Pseudomonadota</taxon>
        <taxon>Gammaproteobacteria</taxon>
        <taxon>Vibrionales</taxon>
        <taxon>Vibrionaceae</taxon>
        <taxon>Veronia</taxon>
    </lineage>
</organism>
<evidence type="ECO:0000313" key="7">
    <source>
        <dbReference type="Proteomes" id="UP000094936"/>
    </source>
</evidence>
<dbReference type="SUPFAM" id="SSF53850">
    <property type="entry name" value="Periplasmic binding protein-like II"/>
    <property type="match status" value="1"/>
</dbReference>
<keyword evidence="2" id="KW-0805">Transcription regulation</keyword>
<dbReference type="Proteomes" id="UP000094936">
    <property type="component" value="Unassembled WGS sequence"/>
</dbReference>
<dbReference type="SUPFAM" id="SSF46785">
    <property type="entry name" value="Winged helix' DNA-binding domain"/>
    <property type="match status" value="1"/>
</dbReference>
<dbReference type="GO" id="GO:0005829">
    <property type="term" value="C:cytosol"/>
    <property type="evidence" value="ECO:0007669"/>
    <property type="project" value="TreeGrafter"/>
</dbReference>
<evidence type="ECO:0000256" key="3">
    <source>
        <dbReference type="ARBA" id="ARBA00023125"/>
    </source>
</evidence>
<dbReference type="Gene3D" id="3.40.190.290">
    <property type="match status" value="1"/>
</dbReference>
<proteinExistence type="inferred from homology"/>
<dbReference type="RefSeq" id="WP_068900020.1">
    <property type="nucleotide sequence ID" value="NZ_JBHUIF010000013.1"/>
</dbReference>
<feature type="domain" description="HTH lysR-type" evidence="5">
    <location>
        <begin position="5"/>
        <end position="62"/>
    </location>
</feature>
<dbReference type="PANTHER" id="PTHR30419:SF8">
    <property type="entry name" value="NITROGEN ASSIMILATION TRANSCRIPTIONAL ACTIVATOR-RELATED"/>
    <property type="match status" value="1"/>
</dbReference>
<gene>
    <name evidence="6" type="ORF">A8L45_05405</name>
</gene>
<keyword evidence="4" id="KW-0804">Transcription</keyword>
<dbReference type="EMBL" id="LYBM01000006">
    <property type="protein sequence ID" value="ODA35115.1"/>
    <property type="molecule type" value="Genomic_DNA"/>
</dbReference>
<dbReference type="STRING" id="1080227.A8L45_05405"/>
<evidence type="ECO:0000313" key="6">
    <source>
        <dbReference type="EMBL" id="ODA35115.1"/>
    </source>
</evidence>
<dbReference type="InterPro" id="IPR000847">
    <property type="entry name" value="LysR_HTH_N"/>
</dbReference>
<keyword evidence="3" id="KW-0238">DNA-binding</keyword>
<name>A0A1C3EPG3_9GAMM</name>
<evidence type="ECO:0000256" key="2">
    <source>
        <dbReference type="ARBA" id="ARBA00023015"/>
    </source>
</evidence>
<dbReference type="Pfam" id="PF03466">
    <property type="entry name" value="LysR_substrate"/>
    <property type="match status" value="1"/>
</dbReference>
<dbReference type="GO" id="GO:0003677">
    <property type="term" value="F:DNA binding"/>
    <property type="evidence" value="ECO:0007669"/>
    <property type="project" value="UniProtKB-KW"/>
</dbReference>
<dbReference type="InterPro" id="IPR050950">
    <property type="entry name" value="HTH-type_LysR_regulators"/>
</dbReference>
<dbReference type="GO" id="GO:0003700">
    <property type="term" value="F:DNA-binding transcription factor activity"/>
    <property type="evidence" value="ECO:0007669"/>
    <property type="project" value="InterPro"/>
</dbReference>
<evidence type="ECO:0000256" key="4">
    <source>
        <dbReference type="ARBA" id="ARBA00023163"/>
    </source>
</evidence>
<comment type="similarity">
    <text evidence="1">Belongs to the LysR transcriptional regulatory family.</text>
</comment>
<sequence>MPISLLPNSLRYVEAVAKNGSIQAAARAIPISASAINRQILLLEEAVGVQLFERHASGMTLTQAGEMLVVLARKWQNEGNDLWSELKKMQGIDSGRLKIAVMDSMVNCFLPEFANKVATKYPMVQIDLEVMTPTDAIDSIESGNMDIAMAFNVRPHRNIEIMWTEQLPFGCVVAPSHPLANHSSLEFDEITAYPLVLQSHALAIRHKLELDHDWVIHESHQPLITNSLQFIKVMVRQGNHVAITSELDVAKEVIDGSIIFIPIRDAASSQRVSLVKAESRSLSRVAQSISTLFIDTIVTSLSEARQTNRQ</sequence>
<dbReference type="PANTHER" id="PTHR30419">
    <property type="entry name" value="HTH-TYPE TRANSCRIPTIONAL REGULATOR YBHD"/>
    <property type="match status" value="1"/>
</dbReference>
<keyword evidence="7" id="KW-1185">Reference proteome</keyword>
<dbReference type="Pfam" id="PF00126">
    <property type="entry name" value="HTH_1"/>
    <property type="match status" value="1"/>
</dbReference>
<dbReference type="InterPro" id="IPR005119">
    <property type="entry name" value="LysR_subst-bd"/>
</dbReference>
<accession>A0A1C3EPG3</accession>
<comment type="caution">
    <text evidence="6">The sequence shown here is derived from an EMBL/GenBank/DDBJ whole genome shotgun (WGS) entry which is preliminary data.</text>
</comment>
<evidence type="ECO:0000259" key="5">
    <source>
        <dbReference type="PROSITE" id="PS50931"/>
    </source>
</evidence>
<dbReference type="InterPro" id="IPR036388">
    <property type="entry name" value="WH-like_DNA-bd_sf"/>
</dbReference>
<protein>
    <recommendedName>
        <fullName evidence="5">HTH lysR-type domain-containing protein</fullName>
    </recommendedName>
</protein>
<dbReference type="AlphaFoldDB" id="A0A1C3EPG3"/>